<dbReference type="Pfam" id="PF04445">
    <property type="entry name" value="SAM_MT"/>
    <property type="match status" value="1"/>
</dbReference>
<dbReference type="PANTHER" id="PTHR36112:SF1">
    <property type="entry name" value="RIBOSOMAL RNA SMALL SUBUNIT METHYLTRANSFERASE J"/>
    <property type="match status" value="1"/>
</dbReference>
<keyword evidence="2" id="KW-1185">Reference proteome</keyword>
<reference evidence="2" key="1">
    <citation type="submission" date="2017-08" db="EMBL/GenBank/DDBJ databases">
        <authorList>
            <person name="Huang Z."/>
        </authorList>
    </citation>
    <scope>NUCLEOTIDE SEQUENCE [LARGE SCALE GENOMIC DNA]</scope>
    <source>
        <strain evidence="2">SA5d-4</strain>
    </source>
</reference>
<dbReference type="InterPro" id="IPR029063">
    <property type="entry name" value="SAM-dependent_MTases_sf"/>
</dbReference>
<protein>
    <recommendedName>
        <fullName evidence="3">Protein-L-IsoD(D-D) O-methyltransferase</fullName>
    </recommendedName>
</protein>
<dbReference type="RefSeq" id="WP_094924069.1">
    <property type="nucleotide sequence ID" value="NZ_NPIA01000003.1"/>
</dbReference>
<dbReference type="Proteomes" id="UP000217083">
    <property type="component" value="Unassembled WGS sequence"/>
</dbReference>
<sequence length="262" mass="29939">MIVTTAGRTNEIMIETAKKVASDLQLTYIPRKKLSTGKLHEMYADDLLIVGKERLEILPLHEKEPVFFHPNSAMFRLKRLQRGESDPFLEVTELNPGNSFLDCTLGLASESILASYLVGEYGIVRGVEGNRFLAYLVANGLKQWETKIPSMDDAMKRINVINENYESYLPTLADNSFDVVYFDPMFDTSIIESDGIKGVKQLAIYETISENAIKQAKRVAKKRVVLKDHWQSTRFQHFGFKVIKRPTAKFHYGYIECNDTKM</sequence>
<dbReference type="AlphaFoldDB" id="A0A263BUL5"/>
<dbReference type="EMBL" id="NPIA01000003">
    <property type="protein sequence ID" value="OZM57424.1"/>
    <property type="molecule type" value="Genomic_DNA"/>
</dbReference>
<dbReference type="GO" id="GO:0008990">
    <property type="term" value="F:rRNA (guanine-N2-)-methyltransferase activity"/>
    <property type="evidence" value="ECO:0007669"/>
    <property type="project" value="InterPro"/>
</dbReference>
<name>A0A263BUL5_9BACI</name>
<evidence type="ECO:0008006" key="3">
    <source>
        <dbReference type="Google" id="ProtNLM"/>
    </source>
</evidence>
<dbReference type="Gene3D" id="3.40.50.150">
    <property type="entry name" value="Vaccinia Virus protein VP39"/>
    <property type="match status" value="1"/>
</dbReference>
<dbReference type="SUPFAM" id="SSF53335">
    <property type="entry name" value="S-adenosyl-L-methionine-dependent methyltransferases"/>
    <property type="match status" value="1"/>
</dbReference>
<organism evidence="1 2">
    <name type="scientific">Lottiidibacillus patelloidae</name>
    <dbReference type="NCBI Taxonomy" id="2670334"/>
    <lineage>
        <taxon>Bacteria</taxon>
        <taxon>Bacillati</taxon>
        <taxon>Bacillota</taxon>
        <taxon>Bacilli</taxon>
        <taxon>Bacillales</taxon>
        <taxon>Bacillaceae</taxon>
        <taxon>Lottiidibacillus</taxon>
    </lineage>
</organism>
<comment type="caution">
    <text evidence="1">The sequence shown here is derived from an EMBL/GenBank/DDBJ whole genome shotgun (WGS) entry which is preliminary data.</text>
</comment>
<proteinExistence type="predicted"/>
<reference evidence="1 2" key="2">
    <citation type="submission" date="2017-09" db="EMBL/GenBank/DDBJ databases">
        <title>Bacillus patelloidae sp. nov., isolated from the intestinal tract of a marine limpet.</title>
        <authorList>
            <person name="Liu R."/>
            <person name="Dong C."/>
            <person name="Shao Z."/>
        </authorList>
    </citation>
    <scope>NUCLEOTIDE SEQUENCE [LARGE SCALE GENOMIC DNA]</scope>
    <source>
        <strain evidence="1 2">SA5d-4</strain>
    </source>
</reference>
<accession>A0A263BUL5</accession>
<evidence type="ECO:0000313" key="2">
    <source>
        <dbReference type="Proteomes" id="UP000217083"/>
    </source>
</evidence>
<gene>
    <name evidence="1" type="ORF">CIB95_08170</name>
</gene>
<dbReference type="PANTHER" id="PTHR36112">
    <property type="entry name" value="RIBOSOMAL RNA SMALL SUBUNIT METHYLTRANSFERASE J"/>
    <property type="match status" value="1"/>
</dbReference>
<evidence type="ECO:0000313" key="1">
    <source>
        <dbReference type="EMBL" id="OZM57424.1"/>
    </source>
</evidence>
<dbReference type="InterPro" id="IPR007536">
    <property type="entry name" value="16SrRNA_methylTrfase_J"/>
</dbReference>